<reference evidence="1 2" key="1">
    <citation type="submission" date="2020-10" db="EMBL/GenBank/DDBJ databases">
        <title>Genome analysis of Massilia species.</title>
        <authorList>
            <person name="Jung D.-H."/>
        </authorList>
    </citation>
    <scope>NUCLEOTIDE SEQUENCE [LARGE SCALE GENOMIC DNA]</scope>
    <source>
        <strain evidence="2">sipir</strain>
    </source>
</reference>
<evidence type="ECO:0000313" key="2">
    <source>
        <dbReference type="Proteomes" id="UP000831532"/>
    </source>
</evidence>
<organism evidence="1 2">
    <name type="scientific">Massilia violaceinigra</name>
    <dbReference type="NCBI Taxonomy" id="2045208"/>
    <lineage>
        <taxon>Bacteria</taxon>
        <taxon>Pseudomonadati</taxon>
        <taxon>Pseudomonadota</taxon>
        <taxon>Betaproteobacteria</taxon>
        <taxon>Burkholderiales</taxon>
        <taxon>Oxalobacteraceae</taxon>
        <taxon>Telluria group</taxon>
        <taxon>Massilia</taxon>
    </lineage>
</organism>
<gene>
    <name evidence="1" type="ORF">INH39_26855</name>
</gene>
<name>A0ABY4A2M8_9BURK</name>
<proteinExistence type="predicted"/>
<keyword evidence="2" id="KW-1185">Reference proteome</keyword>
<protein>
    <submittedName>
        <fullName evidence="1">Uncharacterized protein</fullName>
    </submittedName>
</protein>
<accession>A0ABY4A2M8</accession>
<dbReference type="RefSeq" id="WP_243490210.1">
    <property type="nucleotide sequence ID" value="NZ_CP063361.1"/>
</dbReference>
<dbReference type="Proteomes" id="UP000831532">
    <property type="component" value="Chromosome"/>
</dbReference>
<evidence type="ECO:0000313" key="1">
    <source>
        <dbReference type="EMBL" id="UOD29013.1"/>
    </source>
</evidence>
<dbReference type="EMBL" id="CP063361">
    <property type="protein sequence ID" value="UOD29013.1"/>
    <property type="molecule type" value="Genomic_DNA"/>
</dbReference>
<sequence>MSLTAQHDVQTPATQRDIAQVIDVIALPAIHTGPTVALPVDRAGGRALIDLRTPEPGLGRLIHVQPSPAA</sequence>